<dbReference type="EMBL" id="MN740079">
    <property type="protein sequence ID" value="QHT87010.1"/>
    <property type="molecule type" value="Genomic_DNA"/>
</dbReference>
<dbReference type="Pfam" id="PF00852">
    <property type="entry name" value="Glyco_transf_10"/>
    <property type="match status" value="1"/>
</dbReference>
<reference evidence="9" key="1">
    <citation type="journal article" date="2020" name="Nature">
        <title>Giant virus diversity and host interactions through global metagenomics.</title>
        <authorList>
            <person name="Schulz F."/>
            <person name="Roux S."/>
            <person name="Paez-Espino D."/>
            <person name="Jungbluth S."/>
            <person name="Walsh D.A."/>
            <person name="Denef V.J."/>
            <person name="McMahon K.D."/>
            <person name="Konstantinidis K.T."/>
            <person name="Eloe-Fadrosh E.A."/>
            <person name="Kyrpides N.C."/>
            <person name="Woyke T."/>
        </authorList>
    </citation>
    <scope>NUCLEOTIDE SEQUENCE</scope>
    <source>
        <strain evidence="9">GVMAG-M-3300023184-18</strain>
    </source>
</reference>
<sequence>MVLEQQQEQEKEFALCLNMIVKNESHIIKDKLTKLLQKIKFDYWVISDTGSTDKTIEIITDFFKEVGIPGEIYEDDWVNFAHNRNRALEYAFGKSKYLLVFDADDEICGDFVLPELTRDSYSLQFGSYTRPQIVNNHKRWKYVGVLHEYICSADSRINDTSTEIIKGPYHVISGRSGNRNLDSNKYLKDAIILEKAYNHALNAKDDIYIRYGFYCANSYYDCGKYESAILWYKKTLENGGWAQEKYVSCLKLYNCYNNLDNKEAGFFYLIKSAEYDRERAECYYELIKYYSGSGLHNVAYGYYGVLRDFYRDAYLNDDLNNKLFVDTSISEFHLPYYVVIVCEKMRDYETGIHMYRIVFTKKCKIFEKWSVGNMLYNLQFFTEHVKEEDKTAFYSLFQEYVDFLVANNYPLSDDKHEFMKIYEKYGIIVPSRHFESVSLSKDKEDCSRSKKILFYSGFSPFAWNYTYSTQNALGGSETALANLSKLFPSDFEIYVAGNVLEEKLANNDNSHRNVTYVNIQNLSNLVKTNAFHTVIVSRYVGFYDMFPETAYYQSFIWGHDVVLLSSGSKMDVESILSKWSDKITGCVCQTEWHKKLFVTNYPMLKDKMFVINNGIIVDKFVNKPVKIPNRFIYTSCSERGLERLLNLWPKIIEKMPDAELYISSYNQFPSNEFEFRLRDVIDKYEGVKHVGSLNKTQLYEMMASAEYWLYPTSFNETSCITAMEMLMSEVICIYYPLAGLNNTLGKYGIQVIPGTEIKSIMNLSEERKAEMKINGKKYAMSCSWENRAKEWAGVLGLGLNNQHKDKQENNVTNMMKNMSNYNNTDTDVCIKYGKQYNNIDVTEYVLKNLTTDGKIHIPKDDNYRASIFGDPLFCVKKCMFITDKSGKILKEFDYNTDVNYSLKREFNTNCIKVINLERRPDRKADMTNQLQKHGINDYTLVKAVDGSQLEETQELANLFQGNNFNNNKGVIGCALSHLKLWYELVNDVNNDYYVILEDDMELYDDFKNKLKEHCILFQQYGAEHLSLALSWGNSEEEQRKISTENVTIFRKNVYKFWNIGFAYIISKQAAQKIIDFVNICSIKCASDNPRAYGDTLVHHHTTQCILEHKKINIFGSDTNSSNCFSFSNNSNYNNQEIKIAFCDFWVEEYDGNCFDKKDNFITNLFDKANKKYTVVEPSQNPDIIIFSAFGDEHTRHQNVRRVYYCGEPFLPREDVDYNITFDHTRPKNFRYPLWAAYMNSYLFEECERRKNGITTVPKRNKFCSFICNGECKTTWRKEIVEKLSQYKRVDCGGRFLNNIGYTVPRGTSCSGKIEHNLNYKFAIAFENEDHPGYVTEKICDVYKSNCIPIYSGNREVVEDFNPNTFINSNDFKNLDELVEYVIKVDNDDELYASYFKEPMFSNKWLDIFNDPHNTFYKNITDCIVGRHSNLYSNDIITYSQASQDVFVINLLQHKKNGYFVEIGTNDPIEGNNTYLLEKNYEFKGLLVEYESYYENRYKQHRPNSIYIIDDARKINYKKVLGDNKFPKNIDYLQIDLDVDNKSTLDTLILIDNTVFDTYKFATITFEHDYYRGDFFNTREISREIFKKRGYLLVFPDVCTDQGCVGTGWQPFEDWYVHPDLIDMNLVTMFKTDKSLRHDHIRGIITRDSRNKQNILKSQEKMKIIFSNNCSVGDIYFSQPFIKKIVENNPDNDYYIYHQTCSYYFTDILKIKDVNKIPELKELLYQVFNFKINLYDLVNIQNMSSYVYRYDKTNNILLICTWLGCIRNKYPMLECNMISYNNAYKLFINDINKDLNFDLKYNDELSLDVYPSVPILDIKKYREFKDKNFNKSIIFYYNFLPSSGQSYPVKNYDEHNEIIKNLSENNIVVVPHKQSYKGNTENVYFADDFLENVEYYDAKNFYYHAQMAYESDYSIYFDLGRSFMSMNKTFIEDNNNNNNIRIHITNNEYFYNSLNNNLLVSKNYMNLIKVNNYIDIINELNKVIKYNKFHGEIHNNQNVDEILRSYFPDYKYKGVFFEIGAYHPIEISNSYHFEKNGWDCYCFEANPNLIPELKKYRKNVFNYAISNENKDDINFQICLQDMKTCSFSAIEISEDYKNHFFYDPTEIINVTVNQRTINSIIENEIQNLDKIDIVSLDIEGGELNCLYGFDLEKYKPKVLIIEDAFNNTILDEYMFKFGYKLDKHISYNKYYVYDK</sequence>
<dbReference type="InterPro" id="IPR006342">
    <property type="entry name" value="FkbM_mtfrase"/>
</dbReference>
<evidence type="ECO:0000256" key="3">
    <source>
        <dbReference type="ARBA" id="ARBA00022679"/>
    </source>
</evidence>
<dbReference type="SUPFAM" id="SSF53335">
    <property type="entry name" value="S-adenosyl-L-methionine-dependent methyltransferases"/>
    <property type="match status" value="1"/>
</dbReference>
<dbReference type="Gene3D" id="3.40.50.2000">
    <property type="entry name" value="Glycogen Phosphorylase B"/>
    <property type="match status" value="1"/>
</dbReference>
<feature type="domain" description="Glycosyl transferase family 25" evidence="6">
    <location>
        <begin position="913"/>
        <end position="1077"/>
    </location>
</feature>
<keyword evidence="3" id="KW-0808">Transferase</keyword>
<protein>
    <recommendedName>
        <fullName evidence="10">Glycosyltransferase 2-like domain-containing protein</fullName>
    </recommendedName>
</protein>
<keyword evidence="2" id="KW-0328">Glycosyltransferase</keyword>
<dbReference type="SUPFAM" id="SSF53756">
    <property type="entry name" value="UDP-Glycosyltransferase/glycogen phosphorylase"/>
    <property type="match status" value="2"/>
</dbReference>
<dbReference type="Gene3D" id="3.40.50.11660">
    <property type="entry name" value="Glycosyl transferase family 10, C-terminal domain"/>
    <property type="match status" value="1"/>
</dbReference>
<evidence type="ECO:0000259" key="4">
    <source>
        <dbReference type="Pfam" id="PF00535"/>
    </source>
</evidence>
<dbReference type="InterPro" id="IPR001173">
    <property type="entry name" value="Glyco_trans_2-like"/>
</dbReference>
<feature type="domain" description="Glycosyltransferase 2-like" evidence="4">
    <location>
        <begin position="19"/>
        <end position="110"/>
    </location>
</feature>
<dbReference type="InterPro" id="IPR055270">
    <property type="entry name" value="Glyco_tran_10_C"/>
</dbReference>
<dbReference type="PANTHER" id="PTHR11929">
    <property type="entry name" value="ALPHA- 1,3 -FUCOSYLTRANSFERASE"/>
    <property type="match status" value="1"/>
</dbReference>
<dbReference type="InterPro" id="IPR029063">
    <property type="entry name" value="SAM-dependent_MTases_sf"/>
</dbReference>
<dbReference type="CDD" id="cd06532">
    <property type="entry name" value="Glyco_transf_25"/>
    <property type="match status" value="1"/>
</dbReference>
<dbReference type="SUPFAM" id="SSF53448">
    <property type="entry name" value="Nucleotide-diphospho-sugar transferases"/>
    <property type="match status" value="1"/>
</dbReference>
<dbReference type="Gene3D" id="3.90.550.10">
    <property type="entry name" value="Spore Coat Polysaccharide Biosynthesis Protein SpsA, Chain A"/>
    <property type="match status" value="1"/>
</dbReference>
<dbReference type="InterPro" id="IPR038577">
    <property type="entry name" value="GT10-like_C_sf"/>
</dbReference>
<evidence type="ECO:0000259" key="7">
    <source>
        <dbReference type="Pfam" id="PF05050"/>
    </source>
</evidence>
<dbReference type="Pfam" id="PF00535">
    <property type="entry name" value="Glycos_transf_2"/>
    <property type="match status" value="1"/>
</dbReference>
<name>A0A6C0I343_9ZZZZ</name>
<evidence type="ECO:0000256" key="1">
    <source>
        <dbReference type="ARBA" id="ARBA00008919"/>
    </source>
</evidence>
<evidence type="ECO:0000259" key="6">
    <source>
        <dbReference type="Pfam" id="PF01755"/>
    </source>
</evidence>
<dbReference type="PANTHER" id="PTHR11929:SF226">
    <property type="entry name" value="ATP-DEPENDENT DNA HELICASE-RELATED"/>
    <property type="match status" value="1"/>
</dbReference>
<organism evidence="9">
    <name type="scientific">viral metagenome</name>
    <dbReference type="NCBI Taxonomy" id="1070528"/>
    <lineage>
        <taxon>unclassified sequences</taxon>
        <taxon>metagenomes</taxon>
        <taxon>organismal metagenomes</taxon>
    </lineage>
</organism>
<evidence type="ECO:0000259" key="5">
    <source>
        <dbReference type="Pfam" id="PF00852"/>
    </source>
</evidence>
<dbReference type="GO" id="GO:0046920">
    <property type="term" value="F:alpha-(1-&gt;3)-fucosyltransferase activity"/>
    <property type="evidence" value="ECO:0007669"/>
    <property type="project" value="TreeGrafter"/>
</dbReference>
<dbReference type="InterPro" id="IPR029044">
    <property type="entry name" value="Nucleotide-diphossugar_trans"/>
</dbReference>
<feature type="domain" description="Methyltransferase FkbM" evidence="7">
    <location>
        <begin position="2017"/>
        <end position="2179"/>
    </location>
</feature>
<feature type="domain" description="Fucosyltransferase C-terminal" evidence="5">
    <location>
        <begin position="1259"/>
        <end position="1396"/>
    </location>
</feature>
<evidence type="ECO:0000256" key="2">
    <source>
        <dbReference type="ARBA" id="ARBA00022676"/>
    </source>
</evidence>
<dbReference type="Gene3D" id="3.40.50.150">
    <property type="entry name" value="Vaccinia Virus protein VP39"/>
    <property type="match status" value="1"/>
</dbReference>
<evidence type="ECO:0000259" key="8">
    <source>
        <dbReference type="Pfam" id="PF18025"/>
    </source>
</evidence>
<dbReference type="GO" id="GO:0016020">
    <property type="term" value="C:membrane"/>
    <property type="evidence" value="ECO:0007669"/>
    <property type="project" value="InterPro"/>
</dbReference>
<feature type="domain" description="Alpha-(1,3)-fucosyltransferase FucT N-terminal" evidence="8">
    <location>
        <begin position="1139"/>
        <end position="1237"/>
    </location>
</feature>
<dbReference type="InterPro" id="IPR001503">
    <property type="entry name" value="Glyco_trans_10"/>
</dbReference>
<dbReference type="InterPro" id="IPR002654">
    <property type="entry name" value="Glyco_trans_25"/>
</dbReference>
<dbReference type="Pfam" id="PF18025">
    <property type="entry name" value="FucT_N"/>
    <property type="match status" value="1"/>
</dbReference>
<evidence type="ECO:0008006" key="10">
    <source>
        <dbReference type="Google" id="ProtNLM"/>
    </source>
</evidence>
<comment type="similarity">
    <text evidence="1">Belongs to the glycosyltransferase 10 family.</text>
</comment>
<evidence type="ECO:0000313" key="9">
    <source>
        <dbReference type="EMBL" id="QHT87010.1"/>
    </source>
</evidence>
<dbReference type="Pfam" id="PF01755">
    <property type="entry name" value="Glyco_transf_25"/>
    <property type="match status" value="1"/>
</dbReference>
<accession>A0A6C0I343</accession>
<dbReference type="Pfam" id="PF05050">
    <property type="entry name" value="Methyltransf_21"/>
    <property type="match status" value="1"/>
</dbReference>
<proteinExistence type="inferred from homology"/>
<dbReference type="InterPro" id="IPR041058">
    <property type="entry name" value="FucT_N"/>
</dbReference>